<dbReference type="TAIR" id="AT3G13590"/>
<dbReference type="Pfam" id="PF22926">
    <property type="entry name" value="C1-like_CT"/>
    <property type="match status" value="1"/>
</dbReference>
<dbReference type="Araport" id="AT3G13590"/>
<dbReference type="AlphaFoldDB" id="F4JDE3"/>
<reference evidence="8" key="2">
    <citation type="journal article" date="2017" name="Plant J.">
        <title>Araport11: a complete reannotation of the Arabidopsis thaliana reference genome.</title>
        <authorList>
            <person name="Cheng C.Y."/>
            <person name="Krishnakumar V."/>
            <person name="Chan A.P."/>
            <person name="Thibaud-Nissen F."/>
            <person name="Schobel S."/>
            <person name="Town C.D."/>
        </authorList>
    </citation>
    <scope>GENOME REANNOTATION</scope>
    <source>
        <strain evidence="8">cv. Columbia</strain>
    </source>
</reference>
<evidence type="ECO:0000313" key="8">
    <source>
        <dbReference type="Proteomes" id="UP000006548"/>
    </source>
</evidence>
<dbReference type="RefSeq" id="NP_187968.1">
    <property type="nucleotide sequence ID" value="NM_112205.1"/>
</dbReference>
<dbReference type="SMART" id="SM00249">
    <property type="entry name" value="PHD"/>
    <property type="match status" value="3"/>
</dbReference>
<dbReference type="InterPro" id="IPR004146">
    <property type="entry name" value="DC1"/>
</dbReference>
<evidence type="ECO:0000256" key="4">
    <source>
        <dbReference type="ARBA" id="ARBA00022833"/>
    </source>
</evidence>
<evidence type="ECO:0000256" key="2">
    <source>
        <dbReference type="ARBA" id="ARBA00022737"/>
    </source>
</evidence>
<keyword evidence="8" id="KW-1185">Reference proteome</keyword>
<dbReference type="InterPro" id="IPR013083">
    <property type="entry name" value="Znf_RING/FYVE/PHD"/>
</dbReference>
<protein>
    <submittedName>
        <fullName evidence="7">Cysteine/Histidine-rich C1 domain family protein</fullName>
    </submittedName>
</protein>
<dbReference type="Gene3D" id="3.30.40.10">
    <property type="entry name" value="Zinc/RING finger domain, C3HC4 (zinc finger)"/>
    <property type="match status" value="1"/>
</dbReference>
<keyword evidence="3" id="KW-0863">Zinc-finger</keyword>
<evidence type="ECO:0007829" key="9">
    <source>
        <dbReference type="PeptideAtlas" id="F4JDE3"/>
    </source>
</evidence>
<keyword evidence="1" id="KW-0479">Metal-binding</keyword>
<proteinExistence type="evidence at protein level"/>
<dbReference type="GeneID" id="820561"/>
<dbReference type="ExpressionAtlas" id="F4JDE3">
    <property type="expression patterns" value="baseline and differential"/>
</dbReference>
<name>F4JDE3_ARATH</name>
<dbReference type="InterPro" id="IPR046349">
    <property type="entry name" value="C1-like_sf"/>
</dbReference>
<dbReference type="EMBL" id="CP002686">
    <property type="protein sequence ID" value="AEE75379.1"/>
    <property type="molecule type" value="Genomic_DNA"/>
</dbReference>
<evidence type="ECO:0000259" key="5">
    <source>
        <dbReference type="PROSITE" id="PS50081"/>
    </source>
</evidence>
<dbReference type="PANTHER" id="PTHR32410">
    <property type="entry name" value="CYSTEINE/HISTIDINE-RICH C1 DOMAIN FAMILY PROTEIN"/>
    <property type="match status" value="1"/>
</dbReference>
<evidence type="ECO:0000256" key="3">
    <source>
        <dbReference type="ARBA" id="ARBA00022771"/>
    </source>
</evidence>
<feature type="domain" description="Phorbol-ester/DAG-type" evidence="5">
    <location>
        <begin position="36"/>
        <end position="86"/>
    </location>
</feature>
<dbReference type="KEGG" id="ath:AT3G13590"/>
<dbReference type="STRING" id="3702.F4JDE3"/>
<sequence>MNLLGTRNMMTLSKRSSKTKTGSVWFSYLEEHLVNVHIFEESPRDSRDAICKLCKSTVSFESFAYYCRECRSHFHKDCLTIINAKIHEHTLTFIRRENPFPCDVCGRDDKGMDMYGCLQCDFFVHRQCIFLPKVIKLTRHSQRLSHVFRISDGDNICGVCRSQVDVRYGGYSCIEKTCNYVVHSSCIIRFDVWDGKDLEEEPEPEEIDSQVDLAALVEIDGKSVRHFSHEHDLLRLDMGEKEESGQVCQACVLPIEFGSFLGCKQCDFALHDVCASLPRKMEHGIHIHPLTIHVDAMNNENGFFTCSVCNQHSCGFMYKCCQEDCEFKIDVKCASFAEPFDHSMHKHPLYLAIYFDEFIYRCEGCTQSSRFAAKCYKGCWFPLEFKCLNLPKLVKYKYDSHSLTLYSDKYYSKSFQLEWWCEICEENINKKKLFYTCHECCTTLHVECILGKYPYLKSGHRIKVSGLEVEIASNNGVSRPVCHTCHRICQDKKKFNGKDDVYFCSIKCIHSTK</sequence>
<dbReference type="ProteomicsDB" id="195258"/>
<dbReference type="InterPro" id="IPR054483">
    <property type="entry name" value="DC1-like_CT"/>
</dbReference>
<dbReference type="HOGENOM" id="CLU_014776_0_0_1"/>
<dbReference type="InterPro" id="IPR002219">
    <property type="entry name" value="PKC_DAG/PE"/>
</dbReference>
<dbReference type="Pfam" id="PF03107">
    <property type="entry name" value="C1_2"/>
    <property type="match status" value="5"/>
</dbReference>
<evidence type="ECO:0000313" key="6">
    <source>
        <dbReference type="Araport" id="AT3G13590"/>
    </source>
</evidence>
<dbReference type="InterPro" id="IPR001965">
    <property type="entry name" value="Znf_PHD"/>
</dbReference>
<accession>F4JDE3</accession>
<evidence type="ECO:0007829" key="10">
    <source>
        <dbReference type="ProteomicsDB" id="F4JDE3"/>
    </source>
</evidence>
<dbReference type="PANTHER" id="PTHR32410:SF160">
    <property type="entry name" value="CYSTEINE_HISTIDINE-RICH C1 DOMAIN FAMILY PROTEIN"/>
    <property type="match status" value="1"/>
</dbReference>
<keyword evidence="2" id="KW-0677">Repeat</keyword>
<organism evidence="7 8">
    <name type="scientific">Arabidopsis thaliana</name>
    <name type="common">Mouse-ear cress</name>
    <dbReference type="NCBI Taxonomy" id="3702"/>
    <lineage>
        <taxon>Eukaryota</taxon>
        <taxon>Viridiplantae</taxon>
        <taxon>Streptophyta</taxon>
        <taxon>Embryophyta</taxon>
        <taxon>Tracheophyta</taxon>
        <taxon>Spermatophyta</taxon>
        <taxon>Magnoliopsida</taxon>
        <taxon>eudicotyledons</taxon>
        <taxon>Gunneridae</taxon>
        <taxon>Pentapetalae</taxon>
        <taxon>rosids</taxon>
        <taxon>malvids</taxon>
        <taxon>Brassicales</taxon>
        <taxon>Brassicaceae</taxon>
        <taxon>Camelineae</taxon>
        <taxon>Arabidopsis</taxon>
    </lineage>
</organism>
<keyword evidence="9 10" id="KW-1267">Proteomics identification</keyword>
<dbReference type="OMA" id="FCSIKCI"/>
<dbReference type="PaxDb" id="3702-AT3G13590.1"/>
<dbReference type="Proteomes" id="UP000006548">
    <property type="component" value="Chromosome 3"/>
</dbReference>
<evidence type="ECO:0000256" key="1">
    <source>
        <dbReference type="ARBA" id="ARBA00022723"/>
    </source>
</evidence>
<dbReference type="SUPFAM" id="SSF57889">
    <property type="entry name" value="Cysteine-rich domain"/>
    <property type="match status" value="4"/>
</dbReference>
<dbReference type="GO" id="GO:0008270">
    <property type="term" value="F:zinc ion binding"/>
    <property type="evidence" value="ECO:0007669"/>
    <property type="project" value="UniProtKB-KW"/>
</dbReference>
<reference evidence="7 8" key="1">
    <citation type="journal article" date="2000" name="Nature">
        <title>Sequence and analysis of chromosome 3 of the plant Arabidopsis thaliana.</title>
        <authorList>
            <consortium name="European Union Chromosome 3 Arabidopsis Sequencing Consortium"/>
            <consortium name="Institute for Genomic Research"/>
            <consortium name="Kazusa DNA Research Institute"/>
            <person name="Salanoubat M."/>
            <person name="Lemcke K."/>
            <person name="Rieger M."/>
            <person name="Ansorge W."/>
            <person name="Unseld M."/>
            <person name="Fartmann B."/>
            <person name="Valle G."/>
            <person name="Blocker H."/>
            <person name="Perez-Alonso M."/>
            <person name="Obermaier B."/>
            <person name="Delseny M."/>
            <person name="Boutry M."/>
            <person name="Grivell L.A."/>
            <person name="Mache R."/>
            <person name="Puigdomenech P."/>
            <person name="De Simone V."/>
            <person name="Choisne N."/>
            <person name="Artiguenave F."/>
            <person name="Robert C."/>
            <person name="Brottier P."/>
            <person name="Wincker P."/>
            <person name="Cattolico L."/>
            <person name="Weissenbach J."/>
            <person name="Saurin W."/>
            <person name="Quetier F."/>
            <person name="Schafer M."/>
            <person name="Muller-Auer S."/>
            <person name="Gabel C."/>
            <person name="Fuchs M."/>
            <person name="Benes V."/>
            <person name="Wurmbach E."/>
            <person name="Drzonek H."/>
            <person name="Erfle H."/>
            <person name="Jordan N."/>
            <person name="Bangert S."/>
            <person name="Wiedelmann R."/>
            <person name="Kranz H."/>
            <person name="Voss H."/>
            <person name="Holland R."/>
            <person name="Brandt P."/>
            <person name="Nyakatura G."/>
            <person name="Vezzi A."/>
            <person name="D'Angelo M."/>
            <person name="Pallavicini A."/>
            <person name="Toppo S."/>
            <person name="Simionati B."/>
            <person name="Conrad A."/>
            <person name="Hornischer K."/>
            <person name="Kauer G."/>
            <person name="Lohnert T.H."/>
            <person name="Nordsiek G."/>
            <person name="Reichelt J."/>
            <person name="Scharfe M."/>
            <person name="Schon O."/>
            <person name="Bargues M."/>
            <person name="Terol J."/>
            <person name="Climent J."/>
            <person name="Navarro P."/>
            <person name="Collado C."/>
            <person name="Perez-Perez A."/>
            <person name="Ottenwalder B."/>
            <person name="Duchemin D."/>
            <person name="Cooke R."/>
            <person name="Laudie M."/>
            <person name="Berger-Llauro C."/>
            <person name="Purnelle B."/>
            <person name="Masuy D."/>
            <person name="de Haan M."/>
            <person name="Maarse A.C."/>
            <person name="Alcaraz J.P."/>
            <person name="Cottet A."/>
            <person name="Casacuberta E."/>
            <person name="Monfort A."/>
            <person name="Argiriou A."/>
            <person name="flores M."/>
            <person name="Liguori R."/>
            <person name="Vitale D."/>
            <person name="Mannhaupt G."/>
            <person name="Haase D."/>
            <person name="Schoof H."/>
            <person name="Rudd S."/>
            <person name="Zaccaria P."/>
            <person name="Mewes H.W."/>
            <person name="Mayer K.F."/>
            <person name="Kaul S."/>
            <person name="Town C.D."/>
            <person name="Koo H.L."/>
            <person name="Tallon L.J."/>
            <person name="Jenkins J."/>
            <person name="Rooney T."/>
            <person name="Rizzo M."/>
            <person name="Walts A."/>
            <person name="Utterback T."/>
            <person name="Fujii C.Y."/>
            <person name="Shea T.P."/>
            <person name="Creasy T.H."/>
            <person name="Haas B."/>
            <person name="Maiti R."/>
            <person name="Wu D."/>
            <person name="Peterson J."/>
            <person name="Van Aken S."/>
            <person name="Pai G."/>
            <person name="Militscher J."/>
            <person name="Sellers P."/>
            <person name="Gill J.E."/>
            <person name="Feldblyum T.V."/>
            <person name="Preuss D."/>
            <person name="Lin X."/>
            <person name="Nierman W.C."/>
            <person name="Salzberg S.L."/>
            <person name="White O."/>
            <person name="Venter J.C."/>
            <person name="Fraser C.M."/>
            <person name="Kaneko T."/>
            <person name="Nakamura Y."/>
            <person name="Sato S."/>
            <person name="Kato T."/>
            <person name="Asamizu E."/>
            <person name="Sasamoto S."/>
            <person name="Kimura T."/>
            <person name="Idesawa K."/>
            <person name="Kawashima K."/>
            <person name="Kishida Y."/>
            <person name="Kiyokawa C."/>
            <person name="Kohara M."/>
            <person name="Matsumoto M."/>
            <person name="Matsuno A."/>
            <person name="Muraki A."/>
            <person name="Nakayama S."/>
            <person name="Nakazaki N."/>
            <person name="Shinpo S."/>
            <person name="Takeuchi C."/>
            <person name="Wada T."/>
            <person name="Watanabe A."/>
            <person name="Yamada M."/>
            <person name="Yasuda M."/>
            <person name="Tabata S."/>
        </authorList>
    </citation>
    <scope>NUCLEOTIDE SEQUENCE [LARGE SCALE GENOMIC DNA]</scope>
    <source>
        <strain evidence="8">cv. Columbia</strain>
    </source>
</reference>
<keyword evidence="4" id="KW-0862">Zinc</keyword>
<dbReference type="InterPro" id="IPR053192">
    <property type="entry name" value="Vacuole_Formation_Reg"/>
</dbReference>
<dbReference type="InParanoid" id="F4JDE3"/>
<evidence type="ECO:0000313" key="7">
    <source>
        <dbReference type="EMBL" id="AEE75379.1"/>
    </source>
</evidence>
<gene>
    <name evidence="6 7" type="ordered locus">At3g13590</name>
</gene>
<dbReference type="PROSITE" id="PS50081">
    <property type="entry name" value="ZF_DAG_PE_2"/>
    <property type="match status" value="1"/>
</dbReference>